<dbReference type="SUPFAM" id="SSF48403">
    <property type="entry name" value="Ankyrin repeat"/>
    <property type="match status" value="1"/>
</dbReference>
<dbReference type="Gene3D" id="1.25.40.20">
    <property type="entry name" value="Ankyrin repeat-containing domain"/>
    <property type="match status" value="1"/>
</dbReference>
<evidence type="ECO:0008006" key="8">
    <source>
        <dbReference type="Google" id="ProtNLM"/>
    </source>
</evidence>
<dbReference type="InterPro" id="IPR036770">
    <property type="entry name" value="Ankyrin_rpt-contain_sf"/>
</dbReference>
<organism evidence="6 7">
    <name type="scientific">Fimbriimonas ginsengisoli</name>
    <dbReference type="NCBI Taxonomy" id="1005039"/>
    <lineage>
        <taxon>Bacteria</taxon>
        <taxon>Bacillati</taxon>
        <taxon>Armatimonadota</taxon>
        <taxon>Fimbriimonadia</taxon>
        <taxon>Fimbriimonadales</taxon>
        <taxon>Fimbriimonadaceae</taxon>
        <taxon>Fimbriimonas</taxon>
    </lineage>
</organism>
<feature type="repeat" description="ANK" evidence="3">
    <location>
        <begin position="66"/>
        <end position="98"/>
    </location>
</feature>
<dbReference type="InterPro" id="IPR002110">
    <property type="entry name" value="Ankyrin_rpt"/>
</dbReference>
<evidence type="ECO:0000256" key="5">
    <source>
        <dbReference type="SAM" id="Phobius"/>
    </source>
</evidence>
<dbReference type="Pfam" id="PF00023">
    <property type="entry name" value="Ank"/>
    <property type="match status" value="1"/>
</dbReference>
<feature type="repeat" description="ANK" evidence="3">
    <location>
        <begin position="117"/>
        <end position="149"/>
    </location>
</feature>
<evidence type="ECO:0000313" key="7">
    <source>
        <dbReference type="Proteomes" id="UP000727962"/>
    </source>
</evidence>
<dbReference type="EMBL" id="JACOSL010000044">
    <property type="protein sequence ID" value="MBI1756921.1"/>
    <property type="molecule type" value="Genomic_DNA"/>
</dbReference>
<dbReference type="PANTHER" id="PTHR24126">
    <property type="entry name" value="ANKYRIN REPEAT, PH AND SEC7 DOMAIN CONTAINING PROTEIN SECG-RELATED"/>
    <property type="match status" value="1"/>
</dbReference>
<dbReference type="Pfam" id="PF12796">
    <property type="entry name" value="Ank_2"/>
    <property type="match status" value="2"/>
</dbReference>
<proteinExistence type="predicted"/>
<evidence type="ECO:0000256" key="4">
    <source>
        <dbReference type="SAM" id="MobiDB-lite"/>
    </source>
</evidence>
<name>A0A931LW50_FIMGI</name>
<dbReference type="SMART" id="SM00248">
    <property type="entry name" value="ANK"/>
    <property type="match status" value="8"/>
</dbReference>
<gene>
    <name evidence="6" type="ORF">HYR64_07435</name>
</gene>
<reference evidence="6" key="1">
    <citation type="submission" date="2020-07" db="EMBL/GenBank/DDBJ databases">
        <title>Huge and variable diversity of episymbiotic CPR bacteria and DPANN archaea in groundwater ecosystems.</title>
        <authorList>
            <person name="He C.Y."/>
            <person name="Keren R."/>
            <person name="Whittaker M."/>
            <person name="Farag I.F."/>
            <person name="Doudna J."/>
            <person name="Cate J.H.D."/>
            <person name="Banfield J.F."/>
        </authorList>
    </citation>
    <scope>NUCLEOTIDE SEQUENCE</scope>
    <source>
        <strain evidence="6">NC_groundwater_17_Pr7_B-0.1um_64_12</strain>
    </source>
</reference>
<keyword evidence="1" id="KW-0677">Repeat</keyword>
<evidence type="ECO:0000256" key="1">
    <source>
        <dbReference type="ARBA" id="ARBA00022737"/>
    </source>
</evidence>
<dbReference type="AlphaFoldDB" id="A0A931LW50"/>
<evidence type="ECO:0000256" key="3">
    <source>
        <dbReference type="PROSITE-ProRule" id="PRU00023"/>
    </source>
</evidence>
<sequence length="390" mass="41887">MQKQISPGVMFGVPIAIVLALAGFYVVLPRQPSEPLEMAIHMGHLDVVRGHMKFGIKYDEESISGETLTPLFYAAQENQPQIVQMFLDSGAKPNAPTLTLTPAQWKNKKRAGGQVTGGETPLMGACEILSAEEVKILLDHGADPNIESPMGETALSKAMFNVRRDRGIVVLDDAKNRREIARMLFEHKADPNKGVHRKNPAVLGAVLEPDAEIVKMFIAHGVGLDAKNASGWTLMHGAPDKKTVEALIAKGVDVNAKTVYGVTPLMSVVTADATEALIAHGANVAAKSNDGSSALHWAAKLIPIDEATATENAKRMQVLLSHHADLEAKDDVDRTPLYYAVMWDWKDATKANVDFLRKAGAVGPPPNKNGKTAEETNNQRAKPVPGPAGG</sequence>
<protein>
    <recommendedName>
        <fullName evidence="8">Ankyrin repeat domain-containing protein</fullName>
    </recommendedName>
</protein>
<keyword evidence="5" id="KW-0472">Membrane</keyword>
<keyword evidence="5" id="KW-1133">Transmembrane helix</keyword>
<accession>A0A931LW50</accession>
<keyword evidence="2 3" id="KW-0040">ANK repeat</keyword>
<evidence type="ECO:0000313" key="6">
    <source>
        <dbReference type="EMBL" id="MBI1756921.1"/>
    </source>
</evidence>
<comment type="caution">
    <text evidence="6">The sequence shown here is derived from an EMBL/GenBank/DDBJ whole genome shotgun (WGS) entry which is preliminary data.</text>
</comment>
<feature type="region of interest" description="Disordered" evidence="4">
    <location>
        <begin position="358"/>
        <end position="390"/>
    </location>
</feature>
<dbReference type="PANTHER" id="PTHR24126:SF14">
    <property type="entry name" value="ANK_REP_REGION DOMAIN-CONTAINING PROTEIN"/>
    <property type="match status" value="1"/>
</dbReference>
<dbReference type="PROSITE" id="PS50088">
    <property type="entry name" value="ANK_REPEAT"/>
    <property type="match status" value="2"/>
</dbReference>
<dbReference type="PROSITE" id="PS50297">
    <property type="entry name" value="ANK_REP_REGION"/>
    <property type="match status" value="2"/>
</dbReference>
<keyword evidence="5" id="KW-0812">Transmembrane</keyword>
<dbReference type="Proteomes" id="UP000727962">
    <property type="component" value="Unassembled WGS sequence"/>
</dbReference>
<feature type="transmembrane region" description="Helical" evidence="5">
    <location>
        <begin position="7"/>
        <end position="28"/>
    </location>
</feature>
<evidence type="ECO:0000256" key="2">
    <source>
        <dbReference type="ARBA" id="ARBA00023043"/>
    </source>
</evidence>